<organism evidence="3 4">
    <name type="scientific">Stutzerimonas stutzeri</name>
    <name type="common">Pseudomonas stutzeri</name>
    <dbReference type="NCBI Taxonomy" id="316"/>
    <lineage>
        <taxon>Bacteria</taxon>
        <taxon>Pseudomonadati</taxon>
        <taxon>Pseudomonadota</taxon>
        <taxon>Gammaproteobacteria</taxon>
        <taxon>Pseudomonadales</taxon>
        <taxon>Pseudomonadaceae</taxon>
        <taxon>Stutzerimonas</taxon>
    </lineage>
</organism>
<dbReference type="EMBL" id="JAOCAE010000007">
    <property type="protein sequence ID" value="MDH1236920.1"/>
    <property type="molecule type" value="Genomic_DNA"/>
</dbReference>
<name>A0AA42PAX2_STUST</name>
<comment type="caution">
    <text evidence="3">The sequence shown here is derived from an EMBL/GenBank/DDBJ whole genome shotgun (WGS) entry which is preliminary data.</text>
</comment>
<gene>
    <name evidence="3" type="ORF">N5C32_12835</name>
    <name evidence="2" type="ORF">N5D09_16720</name>
</gene>
<dbReference type="EMBL" id="JAOCDG010000033">
    <property type="protein sequence ID" value="MDH0689737.1"/>
    <property type="molecule type" value="Genomic_DNA"/>
</dbReference>
<evidence type="ECO:0000256" key="1">
    <source>
        <dbReference type="SAM" id="MobiDB-lite"/>
    </source>
</evidence>
<feature type="region of interest" description="Disordered" evidence="1">
    <location>
        <begin position="550"/>
        <end position="576"/>
    </location>
</feature>
<evidence type="ECO:0000313" key="4">
    <source>
        <dbReference type="Proteomes" id="UP001158500"/>
    </source>
</evidence>
<sequence length="588" mass="65256">MPTTTLTYALEKCLAEPKEVTPFEPVCLILEVPVTASSSRKCGTTAAALNEACFCVSLDQVALTNALSEQLGNPELSELLKSRCPHVFAARPVFVSPSRLRQVREVIQAIERTVSLPAWREHALDSAPPIAQHNPRRARGVFFGYDFHLDEDKLGLIEINTNAGGAMLNVLLARAQRSCCSGVVGLSPGQEWPGGFEQSILHMFAQEWSASGEQRPLTRVVILDESPQAQYLYPEFLLFQRLFESAGIDCLIADPADLAFHNECLLVDGKPVDLVYNRLTDFYLEGDNCSALRSAYLADVVTVTPHPQAYALYADKRRLVDLTNGRFLEEIGVGQQIRAVLAQYVPLTVPVGHGNAEHLWQNRRSLFFKPVSGFGSRGAYRGDKLTKRVWEEIVGGNYVAQSLVAPGERRTVADPQVRPMKFDLRAYAYAGEVQWNAARVYQGQTTNFRTEGGGFAPVFTLGEEEERAGSTEQPSHASFTFLLDETSAVEELPHPLYLALVRAEMATSKLAGKRFRLADWYVAMEDGHPSKVIREWYGWVAFDADGAYHPEIGPPENRQPNSDDKVNSTALPTREEHDRIEALLFKSG</sequence>
<reference evidence="3" key="1">
    <citation type="submission" date="2022-09" db="EMBL/GenBank/DDBJ databases">
        <title>Intensive care unit water sources are persistently colonized with multi-drug resistant bacteria and are the site of extensive horizontal gene transfer of antibiotic resistance genes.</title>
        <authorList>
            <person name="Diorio-Toth L."/>
        </authorList>
    </citation>
    <scope>NUCLEOTIDE SEQUENCE</scope>
    <source>
        <strain evidence="2">GD03864</strain>
        <strain evidence="3">GD03947</strain>
    </source>
</reference>
<accession>A0AA42PAX2</accession>
<dbReference type="GeneID" id="75211888"/>
<dbReference type="RefSeq" id="WP_230357661.1">
    <property type="nucleotide sequence ID" value="NZ_CAJFAG010000022.1"/>
</dbReference>
<evidence type="ECO:0000313" key="3">
    <source>
        <dbReference type="EMBL" id="MDH1236920.1"/>
    </source>
</evidence>
<dbReference type="SUPFAM" id="SSF56059">
    <property type="entry name" value="Glutathione synthetase ATP-binding domain-like"/>
    <property type="match status" value="1"/>
</dbReference>
<evidence type="ECO:0000313" key="2">
    <source>
        <dbReference type="EMBL" id="MDH0689737.1"/>
    </source>
</evidence>
<protein>
    <submittedName>
        <fullName evidence="3">Uncharacterized protein</fullName>
    </submittedName>
</protein>
<proteinExistence type="predicted"/>
<dbReference type="AlphaFoldDB" id="A0AA42PAX2"/>
<dbReference type="Proteomes" id="UP001161139">
    <property type="component" value="Unassembled WGS sequence"/>
</dbReference>
<dbReference type="Proteomes" id="UP001158500">
    <property type="component" value="Unassembled WGS sequence"/>
</dbReference>